<evidence type="ECO:0000256" key="1">
    <source>
        <dbReference type="SAM" id="MobiDB-lite"/>
    </source>
</evidence>
<keyword evidence="3" id="KW-1185">Reference proteome</keyword>
<accession>A0A4C1V723</accession>
<dbReference type="EMBL" id="BGZK01000291">
    <property type="protein sequence ID" value="GBP34648.1"/>
    <property type="molecule type" value="Genomic_DNA"/>
</dbReference>
<sequence length="89" mass="9354">MCYSELRGAAALSADVSPRPARVLPGSVRTTGRNTVKLLHNTQSYYTSFHTLTGPSAMYNTGSHTVDGAGSPTRRADDAPRNSPQGCGS</sequence>
<gene>
    <name evidence="2" type="ORF">EVAR_19039_1</name>
</gene>
<evidence type="ECO:0000313" key="3">
    <source>
        <dbReference type="Proteomes" id="UP000299102"/>
    </source>
</evidence>
<evidence type="ECO:0000313" key="2">
    <source>
        <dbReference type="EMBL" id="GBP34648.1"/>
    </source>
</evidence>
<reference evidence="2 3" key="1">
    <citation type="journal article" date="2019" name="Commun. Biol.">
        <title>The bagworm genome reveals a unique fibroin gene that provides high tensile strength.</title>
        <authorList>
            <person name="Kono N."/>
            <person name="Nakamura H."/>
            <person name="Ohtoshi R."/>
            <person name="Tomita M."/>
            <person name="Numata K."/>
            <person name="Arakawa K."/>
        </authorList>
    </citation>
    <scope>NUCLEOTIDE SEQUENCE [LARGE SCALE GENOMIC DNA]</scope>
</reference>
<dbReference type="Proteomes" id="UP000299102">
    <property type="component" value="Unassembled WGS sequence"/>
</dbReference>
<proteinExistence type="predicted"/>
<protein>
    <submittedName>
        <fullName evidence="2">Uncharacterized protein</fullName>
    </submittedName>
</protein>
<dbReference type="AlphaFoldDB" id="A0A4C1V723"/>
<feature type="region of interest" description="Disordered" evidence="1">
    <location>
        <begin position="60"/>
        <end position="89"/>
    </location>
</feature>
<organism evidence="2 3">
    <name type="scientific">Eumeta variegata</name>
    <name type="common">Bagworm moth</name>
    <name type="synonym">Eumeta japonica</name>
    <dbReference type="NCBI Taxonomy" id="151549"/>
    <lineage>
        <taxon>Eukaryota</taxon>
        <taxon>Metazoa</taxon>
        <taxon>Ecdysozoa</taxon>
        <taxon>Arthropoda</taxon>
        <taxon>Hexapoda</taxon>
        <taxon>Insecta</taxon>
        <taxon>Pterygota</taxon>
        <taxon>Neoptera</taxon>
        <taxon>Endopterygota</taxon>
        <taxon>Lepidoptera</taxon>
        <taxon>Glossata</taxon>
        <taxon>Ditrysia</taxon>
        <taxon>Tineoidea</taxon>
        <taxon>Psychidae</taxon>
        <taxon>Oiketicinae</taxon>
        <taxon>Eumeta</taxon>
    </lineage>
</organism>
<comment type="caution">
    <text evidence="2">The sequence shown here is derived from an EMBL/GenBank/DDBJ whole genome shotgun (WGS) entry which is preliminary data.</text>
</comment>
<name>A0A4C1V723_EUMVA</name>